<accession>A0A9P0NAU5</accession>
<dbReference type="PROSITE" id="PS01182">
    <property type="entry name" value="GLYCOSYL_HYDROL_F35"/>
    <property type="match status" value="1"/>
</dbReference>
<evidence type="ECO:0000256" key="6">
    <source>
        <dbReference type="PIRSR" id="PIRSR006336-1"/>
    </source>
</evidence>
<evidence type="ECO:0000313" key="13">
    <source>
        <dbReference type="EMBL" id="CAH1646106.1"/>
    </source>
</evidence>
<dbReference type="EMBL" id="LR824538">
    <property type="protein sequence ID" value="CAH1646106.1"/>
    <property type="molecule type" value="Genomic_DNA"/>
</dbReference>
<dbReference type="Pfam" id="PF01301">
    <property type="entry name" value="Glyco_hydro_35"/>
    <property type="match status" value="1"/>
</dbReference>
<dbReference type="InterPro" id="IPR026283">
    <property type="entry name" value="B-gal_1-like"/>
</dbReference>
<reference evidence="13" key="1">
    <citation type="submission" date="2022-02" db="EMBL/GenBank/DDBJ databases">
        <authorList>
            <person name="King R."/>
        </authorList>
    </citation>
    <scope>NUCLEOTIDE SEQUENCE</scope>
</reference>
<dbReference type="InterPro" id="IPR048913">
    <property type="entry name" value="BetaGal_gal-bd"/>
</dbReference>
<evidence type="ECO:0000256" key="3">
    <source>
        <dbReference type="ARBA" id="ARBA00022801"/>
    </source>
</evidence>
<dbReference type="InterPro" id="IPR031330">
    <property type="entry name" value="Gly_Hdrlase_35_cat"/>
</dbReference>
<dbReference type="GO" id="GO:0004565">
    <property type="term" value="F:beta-galactosidase activity"/>
    <property type="evidence" value="ECO:0007669"/>
    <property type="project" value="UniProtKB-EC"/>
</dbReference>
<dbReference type="SUPFAM" id="SSF51445">
    <property type="entry name" value="(Trans)glycosidases"/>
    <property type="match status" value="1"/>
</dbReference>
<dbReference type="InterPro" id="IPR001944">
    <property type="entry name" value="Glycoside_Hdrlase_35"/>
</dbReference>
<evidence type="ECO:0000256" key="8">
    <source>
        <dbReference type="RuleBase" id="RU003679"/>
    </source>
</evidence>
<dbReference type="SUPFAM" id="SSF49785">
    <property type="entry name" value="Galactose-binding domain-like"/>
    <property type="match status" value="1"/>
</dbReference>
<evidence type="ECO:0000256" key="2">
    <source>
        <dbReference type="ARBA" id="ARBA00022729"/>
    </source>
</evidence>
<evidence type="ECO:0000256" key="4">
    <source>
        <dbReference type="ARBA" id="ARBA00023180"/>
    </source>
</evidence>
<dbReference type="InterPro" id="IPR048912">
    <property type="entry name" value="BetaGal1-like_ABD1"/>
</dbReference>
<feature type="domain" description="Beta-galactosidase 1-like first all-beta" evidence="11">
    <location>
        <begin position="427"/>
        <end position="530"/>
    </location>
</feature>
<sequence length="663" mass="74864">MMGRALLIATSLCVIVSSYLSAEAFDTFEPSVIQIGPEPGSGSKVARRSIAIINNDFVLDGKPTRIISGSLHYFRLPAEYWRDRLRKLKAAGLNSVATYVEWSYHEPEEGQYLFEGDRDVAKFIRMAAEEGLYVLLRVGPYICAERDLGGFPYWLLGKYPNISLRSTDKDYIAESGKWLDKFFEQTSSLLYGNGGPIILVQVENEYGSYGNNMNYRVQVRNMLQNHVGTNALLYTTDGNAISFFRNGAVPNTLTTIDFGPHSNVQQSFEELRKFMPSGPLMNSEYYTGWLTHWGERLAVVKPEDVAKTLGDIISYGANVNFYMFFGGTNFEYTAGANYFGTFQPDITSYDYDAPISEAGDLTPKYHLIRQKLKENNFVNESIEVPQNSPKGDYGPVNLTATVNLLSPEGRSQLGKKYPDVTGPNLPTFEHLRQRAGLMLYETTLTEADDLLHIKTPRDMIFVFVDGEFRGRISRIHKIYSIPLSAKNGSVLSLLVEPLGRINFGRFIHDFKGILSQVEFKSKVLDGKWTVTGFPLETFDTSPVNNPNLKTPAFYEGYFTLPEGKEPLDTFVDTTGWGKGYIWVNGHNLGRYWPTAGPQITLYLPGVWLKPAPERNHIRILELNRPPPVLAMDLIDYPILNRTGNINWWRIQPKVLKPNNVTFV</sequence>
<dbReference type="Pfam" id="PF21317">
    <property type="entry name" value="BetaGal_ABD_1"/>
    <property type="match status" value="1"/>
</dbReference>
<gene>
    <name evidence="13" type="ORF">SPLIT_LOCUS11458</name>
</gene>
<dbReference type="Pfam" id="PF21467">
    <property type="entry name" value="BetaGal_gal-bd"/>
    <property type="match status" value="1"/>
</dbReference>
<name>A0A9P0NAU5_SPOLI</name>
<keyword evidence="2 9" id="KW-0732">Signal</keyword>
<feature type="signal peptide" evidence="9">
    <location>
        <begin position="1"/>
        <end position="24"/>
    </location>
</feature>
<dbReference type="PRINTS" id="PR00742">
    <property type="entry name" value="GLHYDRLASE35"/>
</dbReference>
<feature type="domain" description="Beta-galactosidase galactose-binding" evidence="12">
    <location>
        <begin position="551"/>
        <end position="610"/>
    </location>
</feature>
<feature type="active site" description="Proton donor" evidence="6">
    <location>
        <position position="205"/>
    </location>
</feature>
<evidence type="ECO:0000256" key="9">
    <source>
        <dbReference type="SAM" id="SignalP"/>
    </source>
</evidence>
<evidence type="ECO:0000259" key="12">
    <source>
        <dbReference type="Pfam" id="PF21467"/>
    </source>
</evidence>
<keyword evidence="4" id="KW-0325">Glycoprotein</keyword>
<evidence type="ECO:0000256" key="5">
    <source>
        <dbReference type="ARBA" id="ARBA00023295"/>
    </source>
</evidence>
<dbReference type="Gene3D" id="3.20.20.80">
    <property type="entry name" value="Glycosidases"/>
    <property type="match status" value="1"/>
</dbReference>
<dbReference type="InterPro" id="IPR008979">
    <property type="entry name" value="Galactose-bd-like_sf"/>
</dbReference>
<feature type="active site" description="Nucleophile" evidence="6">
    <location>
        <position position="284"/>
    </location>
</feature>
<dbReference type="Gene3D" id="2.60.120.260">
    <property type="entry name" value="Galactose-binding domain-like"/>
    <property type="match status" value="2"/>
</dbReference>
<dbReference type="PANTHER" id="PTHR23421">
    <property type="entry name" value="BETA-GALACTOSIDASE RELATED"/>
    <property type="match status" value="1"/>
</dbReference>
<evidence type="ECO:0000256" key="1">
    <source>
        <dbReference type="ARBA" id="ARBA00009809"/>
    </source>
</evidence>
<comment type="catalytic activity">
    <reaction evidence="7">
        <text>Hydrolysis of terminal non-reducing beta-D-galactose residues in beta-D-galactosides.</text>
        <dbReference type="EC" id="3.2.1.23"/>
    </reaction>
</comment>
<comment type="similarity">
    <text evidence="1 8">Belongs to the glycosyl hydrolase 35 family.</text>
</comment>
<dbReference type="InterPro" id="IPR017853">
    <property type="entry name" value="GH"/>
</dbReference>
<dbReference type="FunFam" id="3.20.20.80:FF:000017">
    <property type="entry name" value="Beta-galactosidase"/>
    <property type="match status" value="1"/>
</dbReference>
<feature type="domain" description="Glycoside hydrolase 35 catalytic" evidence="10">
    <location>
        <begin position="57"/>
        <end position="373"/>
    </location>
</feature>
<keyword evidence="5 7" id="KW-0326">Glycosidase</keyword>
<evidence type="ECO:0000313" key="14">
    <source>
        <dbReference type="Proteomes" id="UP001153321"/>
    </source>
</evidence>
<dbReference type="InterPro" id="IPR019801">
    <property type="entry name" value="Glyco_hydro_35_CS"/>
</dbReference>
<keyword evidence="14" id="KW-1185">Reference proteome</keyword>
<feature type="chain" id="PRO_5040434622" description="Beta-galactosidase" evidence="9">
    <location>
        <begin position="25"/>
        <end position="663"/>
    </location>
</feature>
<evidence type="ECO:0000256" key="7">
    <source>
        <dbReference type="RuleBase" id="RU000675"/>
    </source>
</evidence>
<protein>
    <recommendedName>
        <fullName evidence="7">Beta-galactosidase</fullName>
        <ecNumber evidence="7">3.2.1.23</ecNumber>
    </recommendedName>
</protein>
<dbReference type="GO" id="GO:0005975">
    <property type="term" value="P:carbohydrate metabolic process"/>
    <property type="evidence" value="ECO:0007669"/>
    <property type="project" value="InterPro"/>
</dbReference>
<dbReference type="EC" id="3.2.1.23" evidence="7"/>
<dbReference type="Proteomes" id="UP001153321">
    <property type="component" value="Chromosome 7"/>
</dbReference>
<proteinExistence type="inferred from homology"/>
<dbReference type="PIRSF" id="PIRSF006336">
    <property type="entry name" value="B-gal"/>
    <property type="match status" value="1"/>
</dbReference>
<keyword evidence="3 7" id="KW-0378">Hydrolase</keyword>
<organism evidence="13 14">
    <name type="scientific">Spodoptera littoralis</name>
    <name type="common">Egyptian cotton leafworm</name>
    <dbReference type="NCBI Taxonomy" id="7109"/>
    <lineage>
        <taxon>Eukaryota</taxon>
        <taxon>Metazoa</taxon>
        <taxon>Ecdysozoa</taxon>
        <taxon>Arthropoda</taxon>
        <taxon>Hexapoda</taxon>
        <taxon>Insecta</taxon>
        <taxon>Pterygota</taxon>
        <taxon>Neoptera</taxon>
        <taxon>Endopterygota</taxon>
        <taxon>Lepidoptera</taxon>
        <taxon>Glossata</taxon>
        <taxon>Ditrysia</taxon>
        <taxon>Noctuoidea</taxon>
        <taxon>Noctuidae</taxon>
        <taxon>Amphipyrinae</taxon>
        <taxon>Spodoptera</taxon>
    </lineage>
</organism>
<evidence type="ECO:0000259" key="11">
    <source>
        <dbReference type="Pfam" id="PF21317"/>
    </source>
</evidence>
<evidence type="ECO:0000259" key="10">
    <source>
        <dbReference type="Pfam" id="PF01301"/>
    </source>
</evidence>
<dbReference type="AlphaFoldDB" id="A0A9P0NAU5"/>